<dbReference type="EMBL" id="JANGAC010000002">
    <property type="protein sequence ID" value="MCQ4922234.1"/>
    <property type="molecule type" value="Genomic_DNA"/>
</dbReference>
<keyword evidence="1" id="KW-0540">Nuclease</keyword>
<dbReference type="InterPro" id="IPR019037">
    <property type="entry name" value="Restrct_endonuc_II_Bsp6I"/>
</dbReference>
<keyword evidence="2" id="KW-1185">Reference proteome</keyword>
<keyword evidence="1" id="KW-0378">Hydrolase</keyword>
<protein>
    <submittedName>
        <fullName evidence="1">Bsp6I family type II restriction endonuclease</fullName>
        <ecNumber evidence="1">3.1.21.-</ecNumber>
    </submittedName>
</protein>
<name>A0ABT1S6Z0_9FIRM</name>
<keyword evidence="1" id="KW-0255">Endonuclease</keyword>
<dbReference type="Pfam" id="PF09504">
    <property type="entry name" value="RE_Bsp6I"/>
    <property type="match status" value="1"/>
</dbReference>
<evidence type="ECO:0000313" key="1">
    <source>
        <dbReference type="EMBL" id="MCQ4922234.1"/>
    </source>
</evidence>
<dbReference type="RefSeq" id="WP_256310522.1">
    <property type="nucleotide sequence ID" value="NZ_JANGAC010000002.1"/>
</dbReference>
<dbReference type="Proteomes" id="UP001524478">
    <property type="component" value="Unassembled WGS sequence"/>
</dbReference>
<comment type="caution">
    <text evidence="1">The sequence shown here is derived from an EMBL/GenBank/DDBJ whole genome shotgun (WGS) entry which is preliminary data.</text>
</comment>
<accession>A0ABT1S6Z0</accession>
<dbReference type="GO" id="GO:0004519">
    <property type="term" value="F:endonuclease activity"/>
    <property type="evidence" value="ECO:0007669"/>
    <property type="project" value="UniProtKB-KW"/>
</dbReference>
<dbReference type="EC" id="3.1.21.-" evidence="1"/>
<gene>
    <name evidence="1" type="ORF">NE686_04000</name>
</gene>
<proteinExistence type="predicted"/>
<dbReference type="GO" id="GO:0016787">
    <property type="term" value="F:hydrolase activity"/>
    <property type="evidence" value="ECO:0007669"/>
    <property type="project" value="UniProtKB-KW"/>
</dbReference>
<organism evidence="1 2">
    <name type="scientific">Tissierella carlieri</name>
    <dbReference type="NCBI Taxonomy" id="689904"/>
    <lineage>
        <taxon>Bacteria</taxon>
        <taxon>Bacillati</taxon>
        <taxon>Bacillota</taxon>
        <taxon>Tissierellia</taxon>
        <taxon>Tissierellales</taxon>
        <taxon>Tissierellaceae</taxon>
        <taxon>Tissierella</taxon>
    </lineage>
</organism>
<evidence type="ECO:0000313" key="2">
    <source>
        <dbReference type="Proteomes" id="UP001524478"/>
    </source>
</evidence>
<sequence length="196" mass="22476">MRIETKVLNLPEGDFFASVSIFDHEDAKALFTIYDSWRLLCRLLNELNARSVNLPEGLSETAFCIAKNVWRCTSNIAGANSSYDCYDPNASRGNNRIQIKACSVLPDLTSFGPNSEWDRIYFVDFYRNGEWDGTFDIYEVETEDINNFPVNASQTLLDQKLQGRRPRFSIYKGLIQEGRYISKETFKITPEGILEV</sequence>
<reference evidence="1 2" key="1">
    <citation type="submission" date="2022-06" db="EMBL/GenBank/DDBJ databases">
        <title>Isolation of gut microbiota from human fecal samples.</title>
        <authorList>
            <person name="Pamer E.G."/>
            <person name="Barat B."/>
            <person name="Waligurski E."/>
            <person name="Medina S."/>
            <person name="Paddock L."/>
            <person name="Mostad J."/>
        </authorList>
    </citation>
    <scope>NUCLEOTIDE SEQUENCE [LARGE SCALE GENOMIC DNA]</scope>
    <source>
        <strain evidence="1 2">DFI.7.95</strain>
    </source>
</reference>